<name>A0AAV1G3F8_XYRNO</name>
<dbReference type="EMBL" id="OY660875">
    <property type="protein sequence ID" value="CAJ1068037.1"/>
    <property type="molecule type" value="Genomic_DNA"/>
</dbReference>
<protein>
    <submittedName>
        <fullName evidence="1">Uncharacterized protein</fullName>
    </submittedName>
</protein>
<sequence>MLKPRLCRRFLVSKVNHQQLNSFKTLFKTSSDLDPDRCCHCSGAREHLTAMPENKKGSDPPRKIEHKLVVCAAFPSSARCFVSDLRSVRSLPLVFLYKGQQESWAC</sequence>
<organism evidence="1 2">
    <name type="scientific">Xyrichtys novacula</name>
    <name type="common">Pearly razorfish</name>
    <name type="synonym">Hemipteronotus novacula</name>
    <dbReference type="NCBI Taxonomy" id="13765"/>
    <lineage>
        <taxon>Eukaryota</taxon>
        <taxon>Metazoa</taxon>
        <taxon>Chordata</taxon>
        <taxon>Craniata</taxon>
        <taxon>Vertebrata</taxon>
        <taxon>Euteleostomi</taxon>
        <taxon>Actinopterygii</taxon>
        <taxon>Neopterygii</taxon>
        <taxon>Teleostei</taxon>
        <taxon>Neoteleostei</taxon>
        <taxon>Acanthomorphata</taxon>
        <taxon>Eupercaria</taxon>
        <taxon>Labriformes</taxon>
        <taxon>Labridae</taxon>
        <taxon>Xyrichtys</taxon>
    </lineage>
</organism>
<evidence type="ECO:0000313" key="1">
    <source>
        <dbReference type="EMBL" id="CAJ1068037.1"/>
    </source>
</evidence>
<keyword evidence="2" id="KW-1185">Reference proteome</keyword>
<evidence type="ECO:0000313" key="2">
    <source>
        <dbReference type="Proteomes" id="UP001178508"/>
    </source>
</evidence>
<accession>A0AAV1G3F8</accession>
<dbReference type="AlphaFoldDB" id="A0AAV1G3F8"/>
<gene>
    <name evidence="1" type="ORF">XNOV1_A032663</name>
</gene>
<reference evidence="1" key="1">
    <citation type="submission" date="2023-08" db="EMBL/GenBank/DDBJ databases">
        <authorList>
            <person name="Alioto T."/>
            <person name="Alioto T."/>
            <person name="Gomez Garrido J."/>
        </authorList>
    </citation>
    <scope>NUCLEOTIDE SEQUENCE</scope>
</reference>
<dbReference type="Proteomes" id="UP001178508">
    <property type="component" value="Chromosome 12"/>
</dbReference>
<proteinExistence type="predicted"/>